<evidence type="ECO:0000313" key="5">
    <source>
        <dbReference type="Proteomes" id="UP000233256"/>
    </source>
</evidence>
<dbReference type="PANTHER" id="PTHR32027:SF0">
    <property type="entry name" value="CYTOSINE DEAMINASE"/>
    <property type="match status" value="1"/>
</dbReference>
<reference evidence="4 5" key="1">
    <citation type="journal article" date="2017" name="ISME J.">
        <title>Potential for microbial H2 and metal transformations associated with novel bacteria and archaea in deep terrestrial subsurface sediments.</title>
        <authorList>
            <person name="Hernsdorf A.W."/>
            <person name="Amano Y."/>
            <person name="Miyakawa K."/>
            <person name="Ise K."/>
            <person name="Suzuki Y."/>
            <person name="Anantharaman K."/>
            <person name="Probst A."/>
            <person name="Burstein D."/>
            <person name="Thomas B.C."/>
            <person name="Banfield J.F."/>
        </authorList>
    </citation>
    <scope>NUCLEOTIDE SEQUENCE [LARGE SCALE GENOMIC DNA]</scope>
    <source>
        <strain evidence="4">HGW-Wallbacteria-1</strain>
    </source>
</reference>
<proteinExistence type="predicted"/>
<dbReference type="GO" id="GO:0006209">
    <property type="term" value="P:cytosine catabolic process"/>
    <property type="evidence" value="ECO:0007669"/>
    <property type="project" value="TreeGrafter"/>
</dbReference>
<evidence type="ECO:0000259" key="3">
    <source>
        <dbReference type="Pfam" id="PF07969"/>
    </source>
</evidence>
<evidence type="ECO:0000256" key="2">
    <source>
        <dbReference type="ARBA" id="ARBA00022801"/>
    </source>
</evidence>
<dbReference type="Gene3D" id="2.30.40.10">
    <property type="entry name" value="Urease, subunit C, domain 1"/>
    <property type="match status" value="1"/>
</dbReference>
<dbReference type="InterPro" id="IPR032466">
    <property type="entry name" value="Metal_Hydrolase"/>
</dbReference>
<name>A0A2N1PRN2_9BACT</name>
<dbReference type="Pfam" id="PF07969">
    <property type="entry name" value="Amidohydro_3"/>
    <property type="match status" value="1"/>
</dbReference>
<dbReference type="Gene3D" id="3.20.20.140">
    <property type="entry name" value="Metal-dependent hydrolases"/>
    <property type="match status" value="1"/>
</dbReference>
<dbReference type="EMBL" id="PGXC01000003">
    <property type="protein sequence ID" value="PKK90986.1"/>
    <property type="molecule type" value="Genomic_DNA"/>
</dbReference>
<dbReference type="FunFam" id="3.20.20.140:FF:000019">
    <property type="entry name" value="Cytosine deaminase"/>
    <property type="match status" value="1"/>
</dbReference>
<dbReference type="InterPro" id="IPR013108">
    <property type="entry name" value="Amidohydro_3"/>
</dbReference>
<dbReference type="Proteomes" id="UP000233256">
    <property type="component" value="Unassembled WGS sequence"/>
</dbReference>
<dbReference type="GO" id="GO:0035888">
    <property type="term" value="F:isoguanine deaminase activity"/>
    <property type="evidence" value="ECO:0007669"/>
    <property type="project" value="TreeGrafter"/>
</dbReference>
<keyword evidence="1" id="KW-0479">Metal-binding</keyword>
<dbReference type="PANTHER" id="PTHR32027">
    <property type="entry name" value="CYTOSINE DEAMINASE"/>
    <property type="match status" value="1"/>
</dbReference>
<sequence length="402" mass="44286">MDLIITNARLRGKEGTFDIGIDAGNIKAIEKAGTLSGTNSIDAAGNLVTESFCNAHLHLCKVYTLQMLDEKALKSYHGGDMGAAMTAIEQAARVKENYNASWIIENVRRCLRHAALNGNTHIRAFADVDSKAKLEGMKALLQAREEFKGIVDLQVVAFPQDGVVREPGTVELVEESMKMGANVVGGIPWIEFTDADEQTHIDEMMKIAKKYNADISMLVDDAGDAGLRTLEMLAVTALKNGWEGRCLAHHARAMSLYPTPYFKKVSALLKQAGMGVVSDPHTGPLHAKVKELLEEGNLVCLGQDDVADAYYPFGHNSMLEVGFLNVHLLWMTTFPEMEKIYDLITIDAAKCMNVKNFSIQVGNPAHLVVLDAPSVYEALWYHKRPQYVVSHGKLVDREKMAI</sequence>
<keyword evidence="2" id="KW-0378">Hydrolase</keyword>
<dbReference type="AlphaFoldDB" id="A0A2N1PRN2"/>
<dbReference type="CDD" id="cd01293">
    <property type="entry name" value="Bact_CD"/>
    <property type="match status" value="1"/>
</dbReference>
<organism evidence="4 5">
    <name type="scientific">Candidatus Wallbacteria bacterium HGW-Wallbacteria-1</name>
    <dbReference type="NCBI Taxonomy" id="2013854"/>
    <lineage>
        <taxon>Bacteria</taxon>
        <taxon>Candidatus Walliibacteriota</taxon>
    </lineage>
</organism>
<dbReference type="InterPro" id="IPR052349">
    <property type="entry name" value="Metallo-hydrolase_Enzymes"/>
</dbReference>
<gene>
    <name evidence="4" type="ORF">CVV64_04235</name>
</gene>
<evidence type="ECO:0000313" key="4">
    <source>
        <dbReference type="EMBL" id="PKK90986.1"/>
    </source>
</evidence>
<dbReference type="GO" id="GO:0004131">
    <property type="term" value="F:cytosine deaminase activity"/>
    <property type="evidence" value="ECO:0007669"/>
    <property type="project" value="TreeGrafter"/>
</dbReference>
<dbReference type="GO" id="GO:0046872">
    <property type="term" value="F:metal ion binding"/>
    <property type="evidence" value="ECO:0007669"/>
    <property type="project" value="UniProtKB-KW"/>
</dbReference>
<protein>
    <submittedName>
        <fullName evidence="4">Cytosine deaminase</fullName>
    </submittedName>
</protein>
<dbReference type="SUPFAM" id="SSF51556">
    <property type="entry name" value="Metallo-dependent hydrolases"/>
    <property type="match status" value="1"/>
</dbReference>
<dbReference type="InterPro" id="IPR011059">
    <property type="entry name" value="Metal-dep_hydrolase_composite"/>
</dbReference>
<accession>A0A2N1PRN2</accession>
<comment type="caution">
    <text evidence="4">The sequence shown here is derived from an EMBL/GenBank/DDBJ whole genome shotgun (WGS) entry which is preliminary data.</text>
</comment>
<evidence type="ECO:0000256" key="1">
    <source>
        <dbReference type="ARBA" id="ARBA00022723"/>
    </source>
</evidence>
<dbReference type="SUPFAM" id="SSF51338">
    <property type="entry name" value="Composite domain of metallo-dependent hydrolases"/>
    <property type="match status" value="1"/>
</dbReference>
<feature type="domain" description="Amidohydrolase 3" evidence="3">
    <location>
        <begin position="41"/>
        <end position="395"/>
    </location>
</feature>